<dbReference type="OrthoDB" id="63695at2759"/>
<proteinExistence type="predicted"/>
<gene>
    <name evidence="1" type="ORF">H257_03086</name>
</gene>
<dbReference type="RefSeq" id="XP_009825310.1">
    <property type="nucleotide sequence ID" value="XM_009827008.1"/>
</dbReference>
<dbReference type="AlphaFoldDB" id="W4H057"/>
<name>W4H057_APHAT</name>
<sequence length="174" mass="19057">MIVLKKWLHIWYLGHATSREGDNDDDNTYVLVHVQGDKPEQDVYVPRGSLLPQVTIGNPPPQGCFGLPGLLVQIYVVDAQWSNILIANDAFLVGEVVATVCGKDACIVDVVLPGMTSQIRRCQLGQGYMRAMGPHDFKLMQHKLQRLPVNQVSSKATLVEPVTALSANSSGYCV</sequence>
<dbReference type="VEuPathDB" id="FungiDB:H257_03086"/>
<evidence type="ECO:0000313" key="1">
    <source>
        <dbReference type="EMBL" id="ETV85292.1"/>
    </source>
</evidence>
<dbReference type="GeneID" id="20805082"/>
<protein>
    <submittedName>
        <fullName evidence="1">Uncharacterized protein</fullName>
    </submittedName>
</protein>
<dbReference type="EMBL" id="KI913118">
    <property type="protein sequence ID" value="ETV85292.1"/>
    <property type="molecule type" value="Genomic_DNA"/>
</dbReference>
<organism evidence="1">
    <name type="scientific">Aphanomyces astaci</name>
    <name type="common">Crayfish plague agent</name>
    <dbReference type="NCBI Taxonomy" id="112090"/>
    <lineage>
        <taxon>Eukaryota</taxon>
        <taxon>Sar</taxon>
        <taxon>Stramenopiles</taxon>
        <taxon>Oomycota</taxon>
        <taxon>Saprolegniomycetes</taxon>
        <taxon>Saprolegniales</taxon>
        <taxon>Verrucalvaceae</taxon>
        <taxon>Aphanomyces</taxon>
    </lineage>
</organism>
<reference evidence="1" key="1">
    <citation type="submission" date="2013-12" db="EMBL/GenBank/DDBJ databases">
        <title>The Genome Sequence of Aphanomyces astaci APO3.</title>
        <authorList>
            <consortium name="The Broad Institute Genomics Platform"/>
            <person name="Russ C."/>
            <person name="Tyler B."/>
            <person name="van West P."/>
            <person name="Dieguez-Uribeondo J."/>
            <person name="Young S.K."/>
            <person name="Zeng Q."/>
            <person name="Gargeya S."/>
            <person name="Fitzgerald M."/>
            <person name="Abouelleil A."/>
            <person name="Alvarado L."/>
            <person name="Chapman S.B."/>
            <person name="Gainer-Dewar J."/>
            <person name="Goldberg J."/>
            <person name="Griggs A."/>
            <person name="Gujja S."/>
            <person name="Hansen M."/>
            <person name="Howarth C."/>
            <person name="Imamovic A."/>
            <person name="Ireland A."/>
            <person name="Larimer J."/>
            <person name="McCowan C."/>
            <person name="Murphy C."/>
            <person name="Pearson M."/>
            <person name="Poon T.W."/>
            <person name="Priest M."/>
            <person name="Roberts A."/>
            <person name="Saif S."/>
            <person name="Shea T."/>
            <person name="Sykes S."/>
            <person name="Wortman J."/>
            <person name="Nusbaum C."/>
            <person name="Birren B."/>
        </authorList>
    </citation>
    <scope>NUCLEOTIDE SEQUENCE [LARGE SCALE GENOMIC DNA]</scope>
    <source>
        <strain evidence="1">APO3</strain>
    </source>
</reference>
<accession>W4H057</accession>